<proteinExistence type="predicted"/>
<dbReference type="PANTHER" id="PTHR42918:SF6">
    <property type="entry name" value="ELONGATION FACTOR P--(R)-BETA-LYSINE LIGASE"/>
    <property type="match status" value="1"/>
</dbReference>
<dbReference type="PROSITE" id="PS50862">
    <property type="entry name" value="AA_TRNA_LIGASE_II"/>
    <property type="match status" value="1"/>
</dbReference>
<name>A0A2S4MER4_9HYPH</name>
<gene>
    <name evidence="5" type="ORF">CYD53_104224</name>
</gene>
<organism evidence="5 6">
    <name type="scientific">Bosea psychrotolerans</name>
    <dbReference type="NCBI Taxonomy" id="1871628"/>
    <lineage>
        <taxon>Bacteria</taxon>
        <taxon>Pseudomonadati</taxon>
        <taxon>Pseudomonadota</taxon>
        <taxon>Alphaproteobacteria</taxon>
        <taxon>Hyphomicrobiales</taxon>
        <taxon>Boseaceae</taxon>
        <taxon>Bosea</taxon>
    </lineage>
</organism>
<keyword evidence="1" id="KW-0436">Ligase</keyword>
<dbReference type="Pfam" id="PF00152">
    <property type="entry name" value="tRNA-synt_2"/>
    <property type="match status" value="1"/>
</dbReference>
<dbReference type="InterPro" id="IPR004525">
    <property type="entry name" value="EpmA"/>
</dbReference>
<dbReference type="InterPro" id="IPR004364">
    <property type="entry name" value="Aa-tRNA-synt_II"/>
</dbReference>
<dbReference type="SUPFAM" id="SSF55681">
    <property type="entry name" value="Class II aaRS and biotin synthetases"/>
    <property type="match status" value="1"/>
</dbReference>
<comment type="caution">
    <text evidence="5">The sequence shown here is derived from an EMBL/GenBank/DDBJ whole genome shotgun (WGS) entry which is preliminary data.</text>
</comment>
<dbReference type="Gene3D" id="3.30.930.10">
    <property type="entry name" value="Bira Bifunctional Protein, Domain 2"/>
    <property type="match status" value="1"/>
</dbReference>
<dbReference type="InterPro" id="IPR045864">
    <property type="entry name" value="aa-tRNA-synth_II/BPL/LPL"/>
</dbReference>
<reference evidence="5 6" key="1">
    <citation type="submission" date="2018-01" db="EMBL/GenBank/DDBJ databases">
        <title>Genomic Encyclopedia of Type Strains, Phase III (KMG-III): the genomes of soil and plant-associated and newly described type strains.</title>
        <authorList>
            <person name="Whitman W."/>
        </authorList>
    </citation>
    <scope>NUCLEOTIDE SEQUENCE [LARGE SCALE GENOMIC DNA]</scope>
    <source>
        <strain evidence="5 6">1131</strain>
    </source>
</reference>
<dbReference type="InterPro" id="IPR006195">
    <property type="entry name" value="aa-tRNA-synth_II"/>
</dbReference>
<evidence type="ECO:0000259" key="4">
    <source>
        <dbReference type="PROSITE" id="PS50862"/>
    </source>
</evidence>
<dbReference type="InterPro" id="IPR018149">
    <property type="entry name" value="Lys-tRNA-synth_II_C"/>
</dbReference>
<feature type="domain" description="Aminoacyl-transfer RNA synthetases class-II family profile" evidence="4">
    <location>
        <begin position="26"/>
        <end position="345"/>
    </location>
</feature>
<accession>A0A2S4MER4</accession>
<keyword evidence="2" id="KW-0547">Nucleotide-binding</keyword>
<dbReference type="Proteomes" id="UP000236919">
    <property type="component" value="Unassembled WGS sequence"/>
</dbReference>
<dbReference type="EMBL" id="PQFZ01000004">
    <property type="protein sequence ID" value="POR53248.1"/>
    <property type="molecule type" value="Genomic_DNA"/>
</dbReference>
<evidence type="ECO:0000256" key="2">
    <source>
        <dbReference type="ARBA" id="ARBA00022741"/>
    </source>
</evidence>
<dbReference type="GO" id="GO:0004824">
    <property type="term" value="F:lysine-tRNA ligase activity"/>
    <property type="evidence" value="ECO:0007669"/>
    <property type="project" value="InterPro"/>
</dbReference>
<keyword evidence="6" id="KW-1185">Reference proteome</keyword>
<dbReference type="AlphaFoldDB" id="A0A2S4MER4"/>
<dbReference type="NCBIfam" id="NF006828">
    <property type="entry name" value="PRK09350.1"/>
    <property type="match status" value="1"/>
</dbReference>
<evidence type="ECO:0000313" key="5">
    <source>
        <dbReference type="EMBL" id="POR53248.1"/>
    </source>
</evidence>
<dbReference type="OrthoDB" id="9801152at2"/>
<evidence type="ECO:0000256" key="1">
    <source>
        <dbReference type="ARBA" id="ARBA00022598"/>
    </source>
</evidence>
<dbReference type="RefSeq" id="WP_103717952.1">
    <property type="nucleotide sequence ID" value="NZ_PQFZ01000004.1"/>
</dbReference>
<dbReference type="NCBIfam" id="TIGR00462">
    <property type="entry name" value="genX"/>
    <property type="match status" value="1"/>
</dbReference>
<evidence type="ECO:0000256" key="3">
    <source>
        <dbReference type="ARBA" id="ARBA00022840"/>
    </source>
</evidence>
<evidence type="ECO:0000313" key="6">
    <source>
        <dbReference type="Proteomes" id="UP000236919"/>
    </source>
</evidence>
<protein>
    <submittedName>
        <fullName evidence="5">Lysyl-tRNA synthetase class 2</fullName>
    </submittedName>
</protein>
<dbReference type="GO" id="GO:0005829">
    <property type="term" value="C:cytosol"/>
    <property type="evidence" value="ECO:0007669"/>
    <property type="project" value="TreeGrafter"/>
</dbReference>
<dbReference type="GO" id="GO:0006430">
    <property type="term" value="P:lysyl-tRNA aminoacylation"/>
    <property type="evidence" value="ECO:0007669"/>
    <property type="project" value="InterPro"/>
</dbReference>
<dbReference type="GO" id="GO:0005524">
    <property type="term" value="F:ATP binding"/>
    <property type="evidence" value="ECO:0007669"/>
    <property type="project" value="UniProtKB-KW"/>
</dbReference>
<sequence>MNDAAPPFWRPDIHADRRHALLARGRIKSALRRWFEARDFVEVEAAILQRSPGNETHLHGFATVLIDDAGASHPYYLHTSPEFAAKKLLTAGERRIFDFARVFRNRERTALHHPEFTMLEWYRAGEDYETLMIDSAALLAEAAHAAGATSLQWRGVVADPFTGPERLTLHDAFARHAGIDLLATIGPDGATDRSALAKAAIAAGIRLVADDSWSDIFSRILSERIEPHLGQGRATILCEYPISEAALARPKPGDGRVAERFELYACGVELANAFGELTDPAEQRRRFEADMDEKARIYGERYPIDEDFLAALAGMPQASGIALGFDRLVMLCTGARRIEDVLWTPVAEPGRTQA</sequence>
<dbReference type="GO" id="GO:0000049">
    <property type="term" value="F:tRNA binding"/>
    <property type="evidence" value="ECO:0007669"/>
    <property type="project" value="TreeGrafter"/>
</dbReference>
<dbReference type="PANTHER" id="PTHR42918">
    <property type="entry name" value="LYSYL-TRNA SYNTHETASE"/>
    <property type="match status" value="1"/>
</dbReference>
<keyword evidence="5" id="KW-0030">Aminoacyl-tRNA synthetase</keyword>
<dbReference type="PRINTS" id="PR00982">
    <property type="entry name" value="TRNASYNTHLYS"/>
</dbReference>
<keyword evidence="3" id="KW-0067">ATP-binding</keyword>